<dbReference type="RefSeq" id="WP_093224032.1">
    <property type="nucleotide sequence ID" value="NZ_LT629803.1"/>
</dbReference>
<reference evidence="3" key="1">
    <citation type="journal article" date="2019" name="bioRxiv">
        <title>Bacterially produced spermidine induces plant systemic susceptibility to pathogens.</title>
        <authorList>
            <person name="Melnyk R.A."/>
            <person name="Beskrovnaya P.A."/>
            <person name="Liu Z."/>
            <person name="Song Y."/>
            <person name="Haney C.H."/>
        </authorList>
    </citation>
    <scope>NUCLEOTIDE SEQUENCE [LARGE SCALE GENOMIC DNA]</scope>
    <source>
        <strain evidence="3">Dha-51</strain>
    </source>
</reference>
<protein>
    <submittedName>
        <fullName evidence="2">Hemerythrin domain-containing protein</fullName>
    </submittedName>
</protein>
<organism evidence="2 3">
    <name type="scientific">Pseudomonas vancouverensis</name>
    <dbReference type="NCBI Taxonomy" id="95300"/>
    <lineage>
        <taxon>Bacteria</taxon>
        <taxon>Pseudomonadati</taxon>
        <taxon>Pseudomonadota</taxon>
        <taxon>Gammaproteobacteria</taxon>
        <taxon>Pseudomonadales</taxon>
        <taxon>Pseudomonadaceae</taxon>
        <taxon>Pseudomonas</taxon>
    </lineage>
</organism>
<gene>
    <name evidence="2" type="ORF">EIY72_10345</name>
</gene>
<dbReference type="InterPro" id="IPR012312">
    <property type="entry name" value="Hemerythrin-like"/>
</dbReference>
<accession>A0A1H2NWY4</accession>
<name>A0A1H2NWY4_PSEVA</name>
<evidence type="ECO:0000259" key="1">
    <source>
        <dbReference type="Pfam" id="PF01814"/>
    </source>
</evidence>
<dbReference type="Pfam" id="PF01814">
    <property type="entry name" value="Hemerythrin"/>
    <property type="match status" value="1"/>
</dbReference>
<keyword evidence="3" id="KW-1185">Reference proteome</keyword>
<dbReference type="PANTHER" id="PTHR35585">
    <property type="entry name" value="HHE DOMAIN PROTEIN (AFU_ORTHOLOGUE AFUA_4G00730)"/>
    <property type="match status" value="1"/>
</dbReference>
<dbReference type="PANTHER" id="PTHR35585:SF1">
    <property type="entry name" value="HHE DOMAIN PROTEIN (AFU_ORTHOLOGUE AFUA_4G00730)"/>
    <property type="match status" value="1"/>
</dbReference>
<sequence length="158" mass="17853">MNAIDLLKADHEKVKSILAQLSESTERATKKRTDLLGKLEMEIAIHTKLEEEILYPAFKAAGSKEQDIMYFEAKEEHRTVDSLVLPDLKLTDPGSTEFAGRVKVVKELLEHHIEEEETEMFPQAKKLLGKAQLDDLGEQMEVMKASYKKDWVAGNVAA</sequence>
<dbReference type="EMBL" id="RRZK01000009">
    <property type="protein sequence ID" value="TDB64809.1"/>
    <property type="molecule type" value="Genomic_DNA"/>
</dbReference>
<dbReference type="Gene3D" id="1.20.120.520">
    <property type="entry name" value="nmb1532 protein domain like"/>
    <property type="match status" value="1"/>
</dbReference>
<evidence type="ECO:0000313" key="2">
    <source>
        <dbReference type="EMBL" id="TDB64809.1"/>
    </source>
</evidence>
<proteinExistence type="predicted"/>
<feature type="domain" description="Hemerythrin-like" evidence="1">
    <location>
        <begin position="3"/>
        <end position="124"/>
    </location>
</feature>
<evidence type="ECO:0000313" key="3">
    <source>
        <dbReference type="Proteomes" id="UP000295254"/>
    </source>
</evidence>
<dbReference type="OrthoDB" id="9793637at2"/>
<dbReference type="Proteomes" id="UP000295254">
    <property type="component" value="Unassembled WGS sequence"/>
</dbReference>
<comment type="caution">
    <text evidence="2">The sequence shown here is derived from an EMBL/GenBank/DDBJ whole genome shotgun (WGS) entry which is preliminary data.</text>
</comment>
<dbReference type="STRING" id="95300.SAMN05216558_3153"/>
<dbReference type="AlphaFoldDB" id="A0A1H2NWY4"/>